<dbReference type="InterPro" id="IPR025742">
    <property type="entry name" value="CSTF2_hinge"/>
</dbReference>
<organism evidence="6 7">
    <name type="scientific">Wickerhamiella sorbophila</name>
    <dbReference type="NCBI Taxonomy" id="45607"/>
    <lineage>
        <taxon>Eukaryota</taxon>
        <taxon>Fungi</taxon>
        <taxon>Dikarya</taxon>
        <taxon>Ascomycota</taxon>
        <taxon>Saccharomycotina</taxon>
        <taxon>Dipodascomycetes</taxon>
        <taxon>Dipodascales</taxon>
        <taxon>Trichomonascaceae</taxon>
        <taxon>Wickerhamiella</taxon>
    </lineage>
</organism>
<comment type="caution">
    <text evidence="6">The sequence shown here is derived from an EMBL/GenBank/DDBJ whole genome shotgun (WGS) entry which is preliminary data.</text>
</comment>
<dbReference type="SUPFAM" id="SSF54928">
    <property type="entry name" value="RNA-binding domain, RBD"/>
    <property type="match status" value="1"/>
</dbReference>
<dbReference type="RefSeq" id="XP_024663979.1">
    <property type="nucleotide sequence ID" value="XM_024808211.1"/>
</dbReference>
<dbReference type="Pfam" id="PF14327">
    <property type="entry name" value="CSTF2_hinge"/>
    <property type="match status" value="1"/>
</dbReference>
<dbReference type="InterPro" id="IPR000504">
    <property type="entry name" value="RRM_dom"/>
</dbReference>
<dbReference type="GeneID" id="36515402"/>
<reference evidence="6 7" key="1">
    <citation type="submission" date="2017-04" db="EMBL/GenBank/DDBJ databases">
        <title>Genome sequencing of [Candida] sorbophila.</title>
        <authorList>
            <person name="Ahn J.O."/>
        </authorList>
    </citation>
    <scope>NUCLEOTIDE SEQUENCE [LARGE SCALE GENOMIC DNA]</scope>
    <source>
        <strain evidence="6 7">DS02</strain>
    </source>
</reference>
<name>A0A2T0FGA6_9ASCO</name>
<evidence type="ECO:0000313" key="6">
    <source>
        <dbReference type="EMBL" id="PRT54033.1"/>
    </source>
</evidence>
<keyword evidence="7" id="KW-1185">Reference proteome</keyword>
<dbReference type="Pfam" id="PF14304">
    <property type="entry name" value="CSTF_C"/>
    <property type="match status" value="1"/>
</dbReference>
<evidence type="ECO:0000256" key="4">
    <source>
        <dbReference type="SAM" id="MobiDB-lite"/>
    </source>
</evidence>
<feature type="region of interest" description="Disordered" evidence="4">
    <location>
        <begin position="161"/>
        <end position="231"/>
    </location>
</feature>
<accession>A0A2T0FGA6</accession>
<dbReference type="InterPro" id="IPR038192">
    <property type="entry name" value="CSTF_C_sf"/>
</dbReference>
<dbReference type="Pfam" id="PF00076">
    <property type="entry name" value="RRM_1"/>
    <property type="match status" value="1"/>
</dbReference>
<dbReference type="SMART" id="SM00360">
    <property type="entry name" value="RRM"/>
    <property type="match status" value="1"/>
</dbReference>
<dbReference type="Gene3D" id="3.30.70.330">
    <property type="match status" value="1"/>
</dbReference>
<keyword evidence="3" id="KW-0694">RNA-binding</keyword>
<dbReference type="GO" id="GO:0005847">
    <property type="term" value="C:mRNA cleavage and polyadenylation specificity factor complex"/>
    <property type="evidence" value="ECO:0007669"/>
    <property type="project" value="TreeGrafter"/>
</dbReference>
<evidence type="ECO:0000313" key="7">
    <source>
        <dbReference type="Proteomes" id="UP000238350"/>
    </source>
</evidence>
<dbReference type="Gene3D" id="1.25.40.630">
    <property type="match status" value="1"/>
</dbReference>
<dbReference type="GO" id="GO:0003729">
    <property type="term" value="F:mRNA binding"/>
    <property type="evidence" value="ECO:0007669"/>
    <property type="project" value="TreeGrafter"/>
</dbReference>
<protein>
    <submittedName>
        <fullName evidence="6">Cleavage stimulation factor subunit 2</fullName>
    </submittedName>
</protein>
<dbReference type="Gene3D" id="1.10.20.70">
    <property type="entry name" value="Transcription termination and cleavage factor, C-terminal domain"/>
    <property type="match status" value="1"/>
</dbReference>
<dbReference type="InterPro" id="IPR035979">
    <property type="entry name" value="RBD_domain_sf"/>
</dbReference>
<comment type="subcellular location">
    <subcellularLocation>
        <location evidence="1">Nucleus</location>
    </subcellularLocation>
</comment>
<sequence length="269" mass="29430">MSKTIYVGRIPFDYTEEQVRSIFQSAGPIQDIRFVFDKETGKSKGFAFVEYFDAEAAASAVRNLDNHKVGNMKLKVDFSNEGGSAARPGQSAFEYIAMFVNEMSPDEKRQLITDFKGFTVNSRTQALELLQQSPQIAYALVQAMIETGKIDQKIADTLLPAGPQQQSKERGGRGRPKKQNKPAARTNSSRQNTPQPPVPVAPAAPAAAAPPSEAMETAASHPTPQNPEETAMIRQVMALTDSQVAGLPPDQRQMVLDIKAKVQRGDIRL</sequence>
<dbReference type="AlphaFoldDB" id="A0A2T0FGA6"/>
<dbReference type="OrthoDB" id="15688at2759"/>
<gene>
    <name evidence="6" type="ORF">B9G98_01653</name>
</gene>
<dbReference type="STRING" id="45607.A0A2T0FGA6"/>
<dbReference type="EMBL" id="NDIQ01000001">
    <property type="protein sequence ID" value="PRT54033.1"/>
    <property type="molecule type" value="Genomic_DNA"/>
</dbReference>
<evidence type="ECO:0000256" key="2">
    <source>
        <dbReference type="ARBA" id="ARBA00023242"/>
    </source>
</evidence>
<dbReference type="PANTHER" id="PTHR45735:SF2">
    <property type="entry name" value="CLEAVAGE STIMULATION FACTOR SUBUNIT 2"/>
    <property type="match status" value="1"/>
</dbReference>
<evidence type="ECO:0000259" key="5">
    <source>
        <dbReference type="PROSITE" id="PS50102"/>
    </source>
</evidence>
<evidence type="ECO:0000256" key="1">
    <source>
        <dbReference type="ARBA" id="ARBA00004123"/>
    </source>
</evidence>
<feature type="domain" description="RRM" evidence="5">
    <location>
        <begin position="3"/>
        <end position="81"/>
    </location>
</feature>
<dbReference type="GO" id="GO:0031124">
    <property type="term" value="P:mRNA 3'-end processing"/>
    <property type="evidence" value="ECO:0007669"/>
    <property type="project" value="InterPro"/>
</dbReference>
<evidence type="ECO:0000256" key="3">
    <source>
        <dbReference type="PROSITE-ProRule" id="PRU00176"/>
    </source>
</evidence>
<keyword evidence="2" id="KW-0539">Nucleus</keyword>
<dbReference type="InterPro" id="IPR026896">
    <property type="entry name" value="CSTF_C"/>
</dbReference>
<dbReference type="Proteomes" id="UP000238350">
    <property type="component" value="Unassembled WGS sequence"/>
</dbReference>
<dbReference type="PROSITE" id="PS50102">
    <property type="entry name" value="RRM"/>
    <property type="match status" value="1"/>
</dbReference>
<proteinExistence type="predicted"/>
<dbReference type="InterPro" id="IPR012677">
    <property type="entry name" value="Nucleotide-bd_a/b_plait_sf"/>
</dbReference>
<dbReference type="PANTHER" id="PTHR45735">
    <property type="entry name" value="CLEAVAGE STIMULATION FACTOR SUBUNIT 2"/>
    <property type="match status" value="1"/>
</dbReference>